<evidence type="ECO:0000259" key="1">
    <source>
        <dbReference type="SMART" id="SM00900"/>
    </source>
</evidence>
<dbReference type="Gene3D" id="3.90.1010.20">
    <property type="match status" value="1"/>
</dbReference>
<gene>
    <name evidence="2" type="ORF">EKG83_02005</name>
</gene>
<proteinExistence type="predicted"/>
<accession>A0A5Q0GR29</accession>
<dbReference type="SMART" id="SM00900">
    <property type="entry name" value="FMN_bind"/>
    <property type="match status" value="1"/>
</dbReference>
<dbReference type="Proteomes" id="UP000325787">
    <property type="component" value="Chromosome"/>
</dbReference>
<organism evidence="2 3">
    <name type="scientific">Saccharothrix syringae</name>
    <name type="common">Nocardiopsis syringae</name>
    <dbReference type="NCBI Taxonomy" id="103733"/>
    <lineage>
        <taxon>Bacteria</taxon>
        <taxon>Bacillati</taxon>
        <taxon>Actinomycetota</taxon>
        <taxon>Actinomycetes</taxon>
        <taxon>Pseudonocardiales</taxon>
        <taxon>Pseudonocardiaceae</taxon>
        <taxon>Saccharothrix</taxon>
    </lineage>
</organism>
<dbReference type="OrthoDB" id="8099475at2"/>
<evidence type="ECO:0000313" key="3">
    <source>
        <dbReference type="Proteomes" id="UP000325787"/>
    </source>
</evidence>
<sequence length="118" mass="12471">MKRAVPVLLLTVAGLVPLWRFEPHHDTATVAAGDQEVEGSLIPTRYGDVQVAVAFEGDRIVSVRMLRQPDSAPTERAVPVLVEETLTAQSADVDTVSGATATSEAYAESLQAAIDAKG</sequence>
<dbReference type="Pfam" id="PF04205">
    <property type="entry name" value="FMN_bind"/>
    <property type="match status" value="1"/>
</dbReference>
<reference evidence="3" key="1">
    <citation type="journal article" date="2021" name="Curr. Microbiol.">
        <title>Complete genome of nocamycin-producing strain Saccharothrix syringae NRRL B-16468 reveals the biosynthetic potential for secondary metabolites.</title>
        <authorList>
            <person name="Mo X."/>
            <person name="Yang S."/>
        </authorList>
    </citation>
    <scope>NUCLEOTIDE SEQUENCE [LARGE SCALE GENOMIC DNA]</scope>
    <source>
        <strain evidence="3">ATCC 51364 / DSM 43886 / JCM 6844 / KCTC 9398 / NBRC 14523 / NRRL B-16468 / INA 2240</strain>
    </source>
</reference>
<evidence type="ECO:0000313" key="2">
    <source>
        <dbReference type="EMBL" id="QFZ16398.1"/>
    </source>
</evidence>
<dbReference type="EMBL" id="CP034550">
    <property type="protein sequence ID" value="QFZ16398.1"/>
    <property type="molecule type" value="Genomic_DNA"/>
</dbReference>
<dbReference type="GO" id="GO:0010181">
    <property type="term" value="F:FMN binding"/>
    <property type="evidence" value="ECO:0007669"/>
    <property type="project" value="InterPro"/>
</dbReference>
<dbReference type="InterPro" id="IPR007329">
    <property type="entry name" value="FMN-bd"/>
</dbReference>
<dbReference type="RefSeq" id="WP_033432309.1">
    <property type="nucleotide sequence ID" value="NZ_CP034550.1"/>
</dbReference>
<dbReference type="KEGG" id="ssyi:EKG83_02005"/>
<dbReference type="GO" id="GO:0016020">
    <property type="term" value="C:membrane"/>
    <property type="evidence" value="ECO:0007669"/>
    <property type="project" value="InterPro"/>
</dbReference>
<keyword evidence="3" id="KW-1185">Reference proteome</keyword>
<name>A0A5Q0GR29_SACSY</name>
<feature type="domain" description="FMN-binding" evidence="1">
    <location>
        <begin position="45"/>
        <end position="117"/>
    </location>
</feature>
<dbReference type="AlphaFoldDB" id="A0A5Q0GR29"/>
<protein>
    <submittedName>
        <fullName evidence="2">FMN-binding protein</fullName>
    </submittedName>
</protein>